<dbReference type="OrthoDB" id="5562392at2"/>
<protein>
    <recommendedName>
        <fullName evidence="4">ABC transporter substrate-binding protein</fullName>
    </recommendedName>
</protein>
<dbReference type="EMBL" id="LUUI01000090">
    <property type="protein sequence ID" value="OAI17135.1"/>
    <property type="molecule type" value="Genomic_DNA"/>
</dbReference>
<dbReference type="RefSeq" id="WP_066980232.1">
    <property type="nucleotide sequence ID" value="NZ_LUUI01000090.1"/>
</dbReference>
<accession>A0A177NGV8</accession>
<evidence type="ECO:0000313" key="3">
    <source>
        <dbReference type="Proteomes" id="UP000078476"/>
    </source>
</evidence>
<feature type="chain" id="PRO_5008069110" description="ABC transporter substrate-binding protein" evidence="1">
    <location>
        <begin position="23"/>
        <end position="287"/>
    </location>
</feature>
<keyword evidence="1" id="KW-0732">Signal</keyword>
<evidence type="ECO:0008006" key="4">
    <source>
        <dbReference type="Google" id="ProtNLM"/>
    </source>
</evidence>
<dbReference type="Proteomes" id="UP000078476">
    <property type="component" value="Unassembled WGS sequence"/>
</dbReference>
<dbReference type="Gene3D" id="3.40.50.2300">
    <property type="match status" value="1"/>
</dbReference>
<gene>
    <name evidence="2" type="ORF">A1359_06485</name>
</gene>
<sequence>MRKEIYKLLKTSIIFFSCSTFAKDPQVAIIYSTEALGNPAYAQVIAGIEQINSHVQRIESTGDSNNLISILEGAHADRVIALGKGIVDAIYKTQYRERTLAGLMYFNPTEFSGVGLALDNRVLVEHLARLLPSVKRIFVVQQSHFQTIDYVPSNLKPSATMEVREGVDSLDTIRVLGRLLDEVTASDAIFIPANLPKNILYEVAKAAWDKKVILLSTNLSHLENGALIAAYPDDFALGEQLGRLVNRPNPVYENIKVIKFALNRRVAQHLAIEFDPIVLDSFALKIK</sequence>
<dbReference type="AlphaFoldDB" id="A0A177NGV8"/>
<name>A0A177NGV8_9GAMM</name>
<proteinExistence type="predicted"/>
<organism evidence="2 3">
    <name type="scientific">Methylomonas lenta</name>
    <dbReference type="NCBI Taxonomy" id="980561"/>
    <lineage>
        <taxon>Bacteria</taxon>
        <taxon>Pseudomonadati</taxon>
        <taxon>Pseudomonadota</taxon>
        <taxon>Gammaproteobacteria</taxon>
        <taxon>Methylococcales</taxon>
        <taxon>Methylococcaceae</taxon>
        <taxon>Methylomonas</taxon>
    </lineage>
</organism>
<keyword evidence="3" id="KW-1185">Reference proteome</keyword>
<comment type="caution">
    <text evidence="2">The sequence shown here is derived from an EMBL/GenBank/DDBJ whole genome shotgun (WGS) entry which is preliminary data.</text>
</comment>
<evidence type="ECO:0000256" key="1">
    <source>
        <dbReference type="SAM" id="SignalP"/>
    </source>
</evidence>
<evidence type="ECO:0000313" key="2">
    <source>
        <dbReference type="EMBL" id="OAI17135.1"/>
    </source>
</evidence>
<reference evidence="2 3" key="1">
    <citation type="submission" date="2016-03" db="EMBL/GenBank/DDBJ databases">
        <authorList>
            <person name="Ploux O."/>
        </authorList>
    </citation>
    <scope>NUCLEOTIDE SEQUENCE [LARGE SCALE GENOMIC DNA]</scope>
    <source>
        <strain evidence="2 3">R-45370</strain>
    </source>
</reference>
<feature type="signal peptide" evidence="1">
    <location>
        <begin position="1"/>
        <end position="22"/>
    </location>
</feature>
<dbReference type="STRING" id="980561.A1359_06485"/>